<accession>A0A2P9DDI8</accession>
<evidence type="ECO:0000313" key="4">
    <source>
        <dbReference type="Proteomes" id="UP000240500"/>
    </source>
</evidence>
<dbReference type="OrthoDB" id="354826at2759"/>
<dbReference type="InterPro" id="IPR011009">
    <property type="entry name" value="Kinase-like_dom_sf"/>
</dbReference>
<dbReference type="AlphaFoldDB" id="A0A2P9DDI8"/>
<reference evidence="3 4" key="1">
    <citation type="submission" date="2016-09" db="EMBL/GenBank/DDBJ databases">
        <authorList>
            <consortium name="Pathogen Informatics"/>
        </authorList>
    </citation>
    <scope>NUCLEOTIDE SEQUENCE [LARGE SCALE GENOMIC DNA]</scope>
</reference>
<dbReference type="InterPro" id="IPR055164">
    <property type="entry name" value="EDR1/CTR1/ARMC3-like_pept-like"/>
</dbReference>
<dbReference type="SUPFAM" id="SSF56112">
    <property type="entry name" value="Protein kinase-like (PK-like)"/>
    <property type="match status" value="1"/>
</dbReference>
<dbReference type="PANTHER" id="PTHR23257">
    <property type="entry name" value="SERINE-THREONINE PROTEIN KINASE"/>
    <property type="match status" value="1"/>
</dbReference>
<feature type="compositionally biased region" description="Basic and acidic residues" evidence="1">
    <location>
        <begin position="717"/>
        <end position="749"/>
    </location>
</feature>
<protein>
    <submittedName>
        <fullName evidence="3">Protein kinase, putative</fullName>
    </submittedName>
</protein>
<dbReference type="InterPro" id="IPR008271">
    <property type="entry name" value="Ser/Thr_kinase_AS"/>
</dbReference>
<feature type="region of interest" description="Disordered" evidence="1">
    <location>
        <begin position="683"/>
        <end position="758"/>
    </location>
</feature>
<keyword evidence="3" id="KW-0418">Kinase</keyword>
<dbReference type="Proteomes" id="UP000240500">
    <property type="component" value="Chromosome 9"/>
</dbReference>
<dbReference type="Gene3D" id="1.10.510.10">
    <property type="entry name" value="Transferase(Phosphotransferase) domain 1"/>
    <property type="match status" value="1"/>
</dbReference>
<dbReference type="InterPro" id="IPR050167">
    <property type="entry name" value="Ser_Thr_protein_kinase"/>
</dbReference>
<proteinExistence type="predicted"/>
<dbReference type="GO" id="GO:0004672">
    <property type="term" value="F:protein kinase activity"/>
    <property type="evidence" value="ECO:0007669"/>
    <property type="project" value="InterPro"/>
</dbReference>
<dbReference type="GO" id="GO:0005524">
    <property type="term" value="F:ATP binding"/>
    <property type="evidence" value="ECO:0007669"/>
    <property type="project" value="InterPro"/>
</dbReference>
<sequence>MNTDISENNDTNIYNATTENEKLYSIHSTKKKKNYELVNNSDETYNYISHHNLKDFNNDLITTIHNDDKDTINYDKNDEKIKHVEREEDNINKTHIEMLRKLKSNQEINLKRGEEINKNVCTFLYDDFILSKKKKGLNKIINKLSLNTFNLYFRKHSNCYMQVPPVLNLLRGDIDDILIGLKYLFDNIDEINFLILNFLNKLKKKKKIQKNKVLLHLIDFILNKLFENNLNYRYKKTCILDFYDNLMFNKNTFFESGIINDAINIKDLRLIYFYKHNIKMKKEKNFLVKNKIYNYDKNREQNILQKRDKKNEDNTDQQYYHKNDNINKCNYFVINQSTHLLNEKYYRKKRRKKKYVCGEIPLPNKNIGIHKYLKNKSIFDNYGYNNLVINNKKEIFYNMDKCVQKYITDQRKCEESETNICTCIPNIIVNVNSDARLREIINTAKKEVRNVKNVLIKIKKIEHLVDKLIKYDKENIIVEDKNEETKGKKKCAQNKLNMTYEQQGGEGKEYYLDEDKTGDSQHNEHVHNENIKCIKKKSNNEDINIYLEINQRGINNDHINDDLINDDLINDDLINDDLINDDLINDDLINDDHINDDHINDDHINDDHINDDHINDDHINDDHINDDHINNDHINNTLKNKLNEKCFLQKDNYINSRGKQKKGLIKRKYNELTNEEKLKHCKHKNELENYPNMRKTFSQIFSSEERERKRKRKEKREKKTNTKDDVDRKDKSDKDNKNYENNTNDKSDKNEDEISSQKDSDESIKTFYFEEFDFNFVLLGSVKKGSDRHKSLLFKVLCDSIDIPCRYIRYVKNKTVHYFNLVLIPSIPAQNITECLIPIFWENNKIKIKTNLNIQSKITISNFLNNIKIKFNFLDNFFLKIWENNNEVINIEDYFIFEKKLGMGGFGEVWKVKLKNGTDLHNSFFYSDIKNTSTFALKILDMNEFNLNESIIMREKAHTNIVKIYCVFKGYQILINRQKENEKKESLCFLLELADTSLEKLFCDKRTVYNLNFVRLTLLEIANIMSYIHKPNIKQEFYIYRDLKPDNVLIKGKKILITDFNLSRKVDQDFEFLMSQCCGTKGHLAPEQKSVCYDKNVDVWAFSIIISKFLKHQNFHYFSHCMYDINLSHFEIQDEFLINLLLACIDDNPFMRPTFEEISHLLFNEIIRNELEQNTRLKMMNIFNYKKKRKEIKP</sequence>
<dbReference type="VEuPathDB" id="PlasmoDB:PRG01_0933700"/>
<dbReference type="GO" id="GO:0005737">
    <property type="term" value="C:cytoplasm"/>
    <property type="evidence" value="ECO:0007669"/>
    <property type="project" value="TreeGrafter"/>
</dbReference>
<evidence type="ECO:0000259" key="2">
    <source>
        <dbReference type="PROSITE" id="PS50011"/>
    </source>
</evidence>
<feature type="domain" description="Protein kinase" evidence="2">
    <location>
        <begin position="895"/>
        <end position="1163"/>
    </location>
</feature>
<dbReference type="SMART" id="SM00220">
    <property type="entry name" value="S_TKc"/>
    <property type="match status" value="1"/>
</dbReference>
<name>A0A2P9DDI8_PLARE</name>
<dbReference type="InterPro" id="IPR000719">
    <property type="entry name" value="Prot_kinase_dom"/>
</dbReference>
<organism evidence="3 4">
    <name type="scientific">Plasmodium reichenowi</name>
    <dbReference type="NCBI Taxonomy" id="5854"/>
    <lineage>
        <taxon>Eukaryota</taxon>
        <taxon>Sar</taxon>
        <taxon>Alveolata</taxon>
        <taxon>Apicomplexa</taxon>
        <taxon>Aconoidasida</taxon>
        <taxon>Haemosporida</taxon>
        <taxon>Plasmodiidae</taxon>
        <taxon>Plasmodium</taxon>
        <taxon>Plasmodium (Laverania)</taxon>
    </lineage>
</organism>
<evidence type="ECO:0000313" key="3">
    <source>
        <dbReference type="EMBL" id="SOV78989.1"/>
    </source>
</evidence>
<dbReference type="PROSITE" id="PS50011">
    <property type="entry name" value="PROTEIN_KINASE_DOM"/>
    <property type="match status" value="1"/>
</dbReference>
<dbReference type="VEuPathDB" id="PlasmoDB:PRCDC_0924300"/>
<gene>
    <name evidence="3" type="ORF">PRG01_0933700</name>
</gene>
<evidence type="ECO:0000256" key="1">
    <source>
        <dbReference type="SAM" id="MobiDB-lite"/>
    </source>
</evidence>
<dbReference type="GO" id="GO:0007165">
    <property type="term" value="P:signal transduction"/>
    <property type="evidence" value="ECO:0007669"/>
    <property type="project" value="TreeGrafter"/>
</dbReference>
<dbReference type="PROSITE" id="PS00108">
    <property type="entry name" value="PROTEIN_KINASE_ST"/>
    <property type="match status" value="1"/>
</dbReference>
<dbReference type="PANTHER" id="PTHR23257:SF963">
    <property type="entry name" value="AT08303P"/>
    <property type="match status" value="1"/>
</dbReference>
<keyword evidence="3" id="KW-0808">Transferase</keyword>
<dbReference type="Pfam" id="PF14381">
    <property type="entry name" value="EDR1_CTR1_ARMC3_pept"/>
    <property type="match status" value="1"/>
</dbReference>
<dbReference type="EMBL" id="LT969572">
    <property type="protein sequence ID" value="SOV78989.1"/>
    <property type="molecule type" value="Genomic_DNA"/>
</dbReference>